<dbReference type="eggNOG" id="COG2273">
    <property type="taxonomic scope" value="Bacteria"/>
</dbReference>
<dbReference type="InterPro" id="IPR000757">
    <property type="entry name" value="Beta-glucanase-like"/>
</dbReference>
<keyword evidence="4" id="KW-0732">Signal</keyword>
<feature type="compositionally biased region" description="Pro residues" evidence="3">
    <location>
        <begin position="1305"/>
        <end position="1333"/>
    </location>
</feature>
<organism evidence="6 7">
    <name type="scientific">Lachnoclostridium phytofermentans (strain ATCC 700394 / DSM 18823 / ISDg)</name>
    <name type="common">Clostridium phytofermentans</name>
    <dbReference type="NCBI Taxonomy" id="357809"/>
    <lineage>
        <taxon>Bacteria</taxon>
        <taxon>Bacillati</taxon>
        <taxon>Bacillota</taxon>
        <taxon>Clostridia</taxon>
        <taxon>Lachnospirales</taxon>
        <taxon>Lachnospiraceae</taxon>
    </lineage>
</organism>
<feature type="region of interest" description="Disordered" evidence="3">
    <location>
        <begin position="1302"/>
        <end position="1346"/>
    </location>
</feature>
<evidence type="ECO:0000256" key="3">
    <source>
        <dbReference type="SAM" id="MobiDB-lite"/>
    </source>
</evidence>
<dbReference type="EMBL" id="CP000885">
    <property type="protein sequence ID" value="ABX43741.1"/>
    <property type="molecule type" value="Genomic_DNA"/>
</dbReference>
<accession>A9KTB1</accession>
<dbReference type="CAZy" id="GH16">
    <property type="family name" value="Glycoside Hydrolase Family 16"/>
</dbReference>
<dbReference type="GO" id="GO:0042973">
    <property type="term" value="F:glucan endo-1,3-beta-D-glucosidase activity"/>
    <property type="evidence" value="ECO:0007669"/>
    <property type="project" value="UniProtKB-EC"/>
</dbReference>
<reference evidence="7" key="1">
    <citation type="submission" date="2007-11" db="EMBL/GenBank/DDBJ databases">
        <title>Complete genome sequence of Clostridium phytofermentans ISDg.</title>
        <authorList>
            <person name="Leschine S.B."/>
            <person name="Warnick T.A."/>
            <person name="Blanchard J.L."/>
            <person name="Schnell D.J."/>
            <person name="Petit E.L."/>
            <person name="LaTouf W.G."/>
            <person name="Copeland A."/>
            <person name="Lucas S."/>
            <person name="Lapidus A."/>
            <person name="Barry K."/>
            <person name="Glavina del Rio T."/>
            <person name="Dalin E."/>
            <person name="Tice H."/>
            <person name="Pitluck S."/>
            <person name="Kiss H."/>
            <person name="Brettin T."/>
            <person name="Bruce D."/>
            <person name="Detter J.C."/>
            <person name="Han C."/>
            <person name="Kuske C."/>
            <person name="Schmutz J."/>
            <person name="Larimer F."/>
            <person name="Land M."/>
            <person name="Hauser L."/>
            <person name="Kyrpides N."/>
            <person name="Kim E.A."/>
            <person name="Richardson P."/>
        </authorList>
    </citation>
    <scope>NUCLEOTIDE SEQUENCE [LARGE SCALE GENOMIC DNA]</scope>
    <source>
        <strain evidence="7">ATCC 700394 / DSM 18823 / ISDg</strain>
    </source>
</reference>
<dbReference type="Gene3D" id="2.60.120.260">
    <property type="entry name" value="Galactose-binding domain-like"/>
    <property type="match status" value="5"/>
</dbReference>
<dbReference type="PANTHER" id="PTHR10963">
    <property type="entry name" value="GLYCOSYL HYDROLASE-RELATED"/>
    <property type="match status" value="1"/>
</dbReference>
<proteinExistence type="inferred from homology"/>
<name>A9KTB1_LACP7</name>
<keyword evidence="7" id="KW-1185">Reference proteome</keyword>
<evidence type="ECO:0000313" key="7">
    <source>
        <dbReference type="Proteomes" id="UP000000370"/>
    </source>
</evidence>
<comment type="similarity">
    <text evidence="1">Belongs to the glycosyl hydrolase 16 family.</text>
</comment>
<gene>
    <name evidence="6" type="ordered locus">Cphy_3388</name>
</gene>
<feature type="chain" id="PRO_5038914082" evidence="4">
    <location>
        <begin position="28"/>
        <end position="1694"/>
    </location>
</feature>
<evidence type="ECO:0000256" key="2">
    <source>
        <dbReference type="ARBA" id="ARBA00022801"/>
    </source>
</evidence>
<dbReference type="STRING" id="357809.Cphy_3388"/>
<dbReference type="SUPFAM" id="SSF49373">
    <property type="entry name" value="Invasin/intimin cell-adhesion fragments"/>
    <property type="match status" value="1"/>
</dbReference>
<dbReference type="SUPFAM" id="SSF49785">
    <property type="entry name" value="Galactose-binding domain-like"/>
    <property type="match status" value="5"/>
</dbReference>
<dbReference type="PANTHER" id="PTHR10963:SF55">
    <property type="entry name" value="GLYCOSIDE HYDROLASE FAMILY 16 PROTEIN"/>
    <property type="match status" value="1"/>
</dbReference>
<dbReference type="InterPro" id="IPR008964">
    <property type="entry name" value="Invasin/intimin_cell_adhesion"/>
</dbReference>
<dbReference type="InterPro" id="IPR050546">
    <property type="entry name" value="Glycosyl_Hydrlase_16"/>
</dbReference>
<dbReference type="eggNOG" id="COG0810">
    <property type="taxonomic scope" value="Bacteria"/>
</dbReference>
<dbReference type="Gene3D" id="2.60.40.1080">
    <property type="match status" value="1"/>
</dbReference>
<dbReference type="Pfam" id="PF00722">
    <property type="entry name" value="Glyco_hydro_16"/>
    <property type="match status" value="1"/>
</dbReference>
<dbReference type="InterPro" id="IPR013320">
    <property type="entry name" value="ConA-like_dom_sf"/>
</dbReference>
<dbReference type="HOGENOM" id="CLU_241064_0_0_9"/>
<dbReference type="OrthoDB" id="9809583at2"/>
<dbReference type="Pfam" id="PF02018">
    <property type="entry name" value="CBM_4_9"/>
    <property type="match status" value="5"/>
</dbReference>
<evidence type="ECO:0000256" key="1">
    <source>
        <dbReference type="ARBA" id="ARBA00006865"/>
    </source>
</evidence>
<dbReference type="GO" id="GO:0005975">
    <property type="term" value="P:carbohydrate metabolic process"/>
    <property type="evidence" value="ECO:0007669"/>
    <property type="project" value="InterPro"/>
</dbReference>
<evidence type="ECO:0000259" key="5">
    <source>
        <dbReference type="PROSITE" id="PS51762"/>
    </source>
</evidence>
<dbReference type="CAZy" id="CBM4">
    <property type="family name" value="Carbohydrate-Binding Module Family 4"/>
</dbReference>
<protein>
    <submittedName>
        <fullName evidence="6">Glucan endo-1,3-beta-D-glucosidase</fullName>
        <ecNumber evidence="6">3.2.1.39</ecNumber>
    </submittedName>
</protein>
<dbReference type="KEGG" id="cpy:Cphy_3388"/>
<feature type="domain" description="GH16" evidence="5">
    <location>
        <begin position="58"/>
        <end position="327"/>
    </location>
</feature>
<dbReference type="Proteomes" id="UP000000370">
    <property type="component" value="Chromosome"/>
</dbReference>
<dbReference type="Pfam" id="PF07550">
    <property type="entry name" value="Shr-like_HID"/>
    <property type="match status" value="2"/>
</dbReference>
<sequence precursor="true">MRRKTKGNLSKKILSICLCTSMVLCSAVPNIVRASDQIPEESVPVIGDTIVTNDGTNDNLWKLVWQDEFNGTELDTTKWGYQVGDGSAYGIAGWGNSEQQYYTDDGNNVSFEDGKLVITAKKNHDSNKYQGASYTSGRIWTKGSIDASEQGTPALFTKKYGRFEAKISMPEGTGYWPAFWMMPAYDKYGGWALSGEIDIMEARGRLVNQVGGTLHYGGSWPNNKYMGDNYTSESFRITDEHVYALEWLPGVMRWYVDDILYYETSDWYSKRDGNPVNYTYPAPFDQEFYLMLNLAVGGNYDGGQLDTSLDNRQMKIDYVRVYDLEGQTYDENVLPPAVLPDPLPEGVAIGSNLITGTFDAIHKVTSDYANNSTNGWDLVCLPDFSGDAIAEKQEDDSARIAISSQGNQTYSIQMIHKLPLTKGYRYKVSFDAKADASRTLEIKVANPINFSLYSDVVNATLSTSYKTHQFTFDMSKDSTTGRLELNMGLSNIPVSIKNVKVEVLELIGDISEDAPKPPLANGEHIYNGTFDQGNATRMQFWRVVGATGNVTALERALKLSGFDVSLSDSFIEQVGLNLLKKDTYQVKFNAKSEHTGTVKLELLSEDSMTVYGSKEYEIGSTMTPCELTFTMGTDTDEMSKLRIYVGGNTGIITLDDISMKRLTDNNVSYEGVKIYPVGNGDFSAGTAGWTVSQTDYAVESENGENVCYAVGARCINNYDKMLLYPGVDIAKGLNYTMKFKARTSSDQTQTPIIRIQREGGDWASVLDTSFDITKEWQEYTYNFTAGFSGNLGLKYLLGAFSEICRFYVKDVELYVTNKPLLQGAFLVSSQATPKVSEDIILRYYEKSGWENAENIKFSINNVPVDSSLVSFNKADKTVTLRSELFDRAGVYTIQATADGYDSTNALVQSVMESGGNLVVNGSFDNGTEGWGTYFQNGCGTIDATEKNAKVHFIWHEGNTWDLQLYQENIPMEGGKSYVLEFDASATIRRPFTIELGVKNGANPLSTAVLEKDISHYKFRYDSPVSGGTKLNFLLGNVTKGDLITSNQNNPHDIIVVNIVIREMTPEELSKVTPEMIVKQTIKLGEDSILTHSIEAAWNEAPKTVYINGEAVPSNKVTYYEDSVILDKSLFLVAGNYRVVIKAAGMDDTIEVTQVVIGSDGEFIKNGTFEDFSFWGSWFMNGDKTGSLVVSEGKIAVTSAGQSSETWAIQVFQDLVPVSKGVEYTLTFDAKSTQNHQIVVQCAGQADKTFILTTTPQKYSWTFTSAINGTKLNFLLATKEAENNVYTIELDNISIKRSSDVVVTPTPTPEVTPTVTPTPTPEVTPTVTPTPTPEVTPTVTPMVTPTPMPEVTPTVALTVTPSPTPIITPTIVPIPEQVRNPVEVYIYDGAAKIVLNMDASLIELPEEFILSQLRSNYVDKVIIEVNTKHEMLPNYVIKKEVLEAAVKNNKDIYYVVKDSLGTVLYELKLDVNNLAKGTITGELSLGVDIGRISNNKRISSILSKDKNNTDGLFLDFKQSGVLPAQSEIKFFVGKEYGFKALQKLYLYSVNSNTGMLEPVPFGTTYRVDKDGYVEIPIIKGNEYVLLKEKVSKEGITSTKDLIQVENELTLNQGKKQQVLAGLPITLERVESFTMKALFSAKGRVVIAYQSSDEEIATVDENGTITAKSQGAVTITTKVKLYYGATYTYQTKVIIK</sequence>
<dbReference type="CDD" id="cd08023">
    <property type="entry name" value="GH16_laminarinase_like"/>
    <property type="match status" value="1"/>
</dbReference>
<dbReference type="InterPro" id="IPR003305">
    <property type="entry name" value="CenC_carb-bd"/>
</dbReference>
<evidence type="ECO:0000313" key="6">
    <source>
        <dbReference type="EMBL" id="ABX43741.1"/>
    </source>
</evidence>
<dbReference type="InterPro" id="IPR008979">
    <property type="entry name" value="Galactose-bd-like_sf"/>
</dbReference>
<dbReference type="PROSITE" id="PS51762">
    <property type="entry name" value="GH16_2"/>
    <property type="match status" value="1"/>
</dbReference>
<dbReference type="RefSeq" id="WP_012201390.1">
    <property type="nucleotide sequence ID" value="NC_010001.1"/>
</dbReference>
<evidence type="ECO:0000256" key="4">
    <source>
        <dbReference type="SAM" id="SignalP"/>
    </source>
</evidence>
<dbReference type="InterPro" id="IPR003343">
    <property type="entry name" value="Big_2"/>
</dbReference>
<feature type="signal peptide" evidence="4">
    <location>
        <begin position="1"/>
        <end position="27"/>
    </location>
</feature>
<keyword evidence="6" id="KW-0326">Glycosidase</keyword>
<keyword evidence="2 6" id="KW-0378">Hydrolase</keyword>
<dbReference type="InterPro" id="IPR011432">
    <property type="entry name" value="Shr-like_HID"/>
</dbReference>
<dbReference type="Gene3D" id="2.60.120.200">
    <property type="match status" value="1"/>
</dbReference>
<dbReference type="EC" id="3.2.1.39" evidence="6"/>
<dbReference type="Pfam" id="PF02368">
    <property type="entry name" value="Big_2"/>
    <property type="match status" value="1"/>
</dbReference>
<dbReference type="SUPFAM" id="SSF49899">
    <property type="entry name" value="Concanavalin A-like lectins/glucanases"/>
    <property type="match status" value="1"/>
</dbReference>